<dbReference type="AlphaFoldDB" id="A0A2C7A981"/>
<evidence type="ECO:0000256" key="4">
    <source>
        <dbReference type="ARBA" id="ARBA00023172"/>
    </source>
</evidence>
<keyword evidence="3" id="KW-0238">DNA-binding</keyword>
<name>A0A2C7A981_9PROT</name>
<feature type="domain" description="Tyr recombinase" evidence="5">
    <location>
        <begin position="163"/>
        <end position="330"/>
    </location>
</feature>
<dbReference type="EMBL" id="PDNU01000064">
    <property type="protein sequence ID" value="PHK93157.1"/>
    <property type="molecule type" value="Genomic_DNA"/>
</dbReference>
<evidence type="ECO:0000256" key="3">
    <source>
        <dbReference type="ARBA" id="ARBA00023125"/>
    </source>
</evidence>
<dbReference type="Gene3D" id="1.10.150.130">
    <property type="match status" value="1"/>
</dbReference>
<dbReference type="GO" id="GO:0015074">
    <property type="term" value="P:DNA integration"/>
    <property type="evidence" value="ECO:0007669"/>
    <property type="project" value="UniProtKB-KW"/>
</dbReference>
<evidence type="ECO:0000259" key="5">
    <source>
        <dbReference type="PROSITE" id="PS51898"/>
    </source>
</evidence>
<dbReference type="InterPro" id="IPR050090">
    <property type="entry name" value="Tyrosine_recombinase_XerCD"/>
</dbReference>
<evidence type="ECO:0000313" key="7">
    <source>
        <dbReference type="Proteomes" id="UP000223527"/>
    </source>
</evidence>
<gene>
    <name evidence="6" type="ORF">CR162_20105</name>
</gene>
<dbReference type="Pfam" id="PF00589">
    <property type="entry name" value="Phage_integrase"/>
    <property type="match status" value="1"/>
</dbReference>
<evidence type="ECO:0000313" key="6">
    <source>
        <dbReference type="EMBL" id="PHK93157.1"/>
    </source>
</evidence>
<dbReference type="InterPro" id="IPR013762">
    <property type="entry name" value="Integrase-like_cat_sf"/>
</dbReference>
<proteinExistence type="inferred from homology"/>
<organism evidence="6 7">
    <name type="scientific">Teichococcus rhizosphaerae</name>
    <dbReference type="NCBI Taxonomy" id="1335062"/>
    <lineage>
        <taxon>Bacteria</taxon>
        <taxon>Pseudomonadati</taxon>
        <taxon>Pseudomonadota</taxon>
        <taxon>Alphaproteobacteria</taxon>
        <taxon>Acetobacterales</taxon>
        <taxon>Roseomonadaceae</taxon>
        <taxon>Roseomonas</taxon>
    </lineage>
</organism>
<dbReference type="Proteomes" id="UP000223527">
    <property type="component" value="Unassembled WGS sequence"/>
</dbReference>
<dbReference type="RefSeq" id="WP_099097291.1">
    <property type="nucleotide sequence ID" value="NZ_PDNU01000064.1"/>
</dbReference>
<dbReference type="InterPro" id="IPR002104">
    <property type="entry name" value="Integrase_catalytic"/>
</dbReference>
<evidence type="ECO:0000256" key="1">
    <source>
        <dbReference type="ARBA" id="ARBA00008857"/>
    </source>
</evidence>
<dbReference type="InterPro" id="IPR010998">
    <property type="entry name" value="Integrase_recombinase_N"/>
</dbReference>
<keyword evidence="4" id="KW-0233">DNA recombination</keyword>
<comment type="caution">
    <text evidence="6">The sequence shown here is derived from an EMBL/GenBank/DDBJ whole genome shotgun (WGS) entry which is preliminary data.</text>
</comment>
<dbReference type="GO" id="GO:0006310">
    <property type="term" value="P:DNA recombination"/>
    <property type="evidence" value="ECO:0007669"/>
    <property type="project" value="UniProtKB-KW"/>
</dbReference>
<dbReference type="OrthoDB" id="7873969at2"/>
<comment type="similarity">
    <text evidence="1">Belongs to the 'phage' integrase family.</text>
</comment>
<sequence length="341" mass="38115">MTTLKLPFVHEFRKGRVTYRYFRRGVLKIRLRGHPGSAEFMTAYQKALAGEAPAIGALKTRPGSMAALAASWYASPRFQAMAQASQTRYRRIFEELLKQHADDLVRELQPSHVRSIVFSKAKTPAAARALLNVIRQAMRHAFDIGMRDDLPTRDVRPPRYKAKPHPTWTEEDIAQFEAAHPLGSRARLALALLLYTGQRSGDVIRMGPQHVRQGAIVVRQQKTGKEMAIPMHGELAEALAAHPGGHLAFLMTQLGAPFASQTAFYNWFREATEKAGLKLPPHGLRKATCCRLAEAGCTPHEIASITGQSLKMVEHYTREVNQRRMAARTVARLARPARTET</sequence>
<evidence type="ECO:0000256" key="2">
    <source>
        <dbReference type="ARBA" id="ARBA00022908"/>
    </source>
</evidence>
<keyword evidence="7" id="KW-1185">Reference proteome</keyword>
<dbReference type="PANTHER" id="PTHR30349">
    <property type="entry name" value="PHAGE INTEGRASE-RELATED"/>
    <property type="match status" value="1"/>
</dbReference>
<keyword evidence="2" id="KW-0229">DNA integration</keyword>
<dbReference type="InterPro" id="IPR011010">
    <property type="entry name" value="DNA_brk_join_enz"/>
</dbReference>
<dbReference type="GO" id="GO:0003677">
    <property type="term" value="F:DNA binding"/>
    <property type="evidence" value="ECO:0007669"/>
    <property type="project" value="UniProtKB-KW"/>
</dbReference>
<dbReference type="PROSITE" id="PS51898">
    <property type="entry name" value="TYR_RECOMBINASE"/>
    <property type="match status" value="1"/>
</dbReference>
<accession>A0A2C7A981</accession>
<dbReference type="SUPFAM" id="SSF56349">
    <property type="entry name" value="DNA breaking-rejoining enzymes"/>
    <property type="match status" value="1"/>
</dbReference>
<reference evidence="6 7" key="1">
    <citation type="submission" date="2017-10" db="EMBL/GenBank/DDBJ databases">
        <authorList>
            <person name="Banno H."/>
            <person name="Chua N.-H."/>
        </authorList>
    </citation>
    <scope>NUCLEOTIDE SEQUENCE [LARGE SCALE GENOMIC DNA]</scope>
    <source>
        <strain evidence="6 7">YW11</strain>
    </source>
</reference>
<protein>
    <recommendedName>
        <fullName evidence="5">Tyr recombinase domain-containing protein</fullName>
    </recommendedName>
</protein>
<dbReference type="PANTHER" id="PTHR30349:SF41">
    <property type="entry name" value="INTEGRASE_RECOMBINASE PROTEIN MJ0367-RELATED"/>
    <property type="match status" value="1"/>
</dbReference>
<dbReference type="Gene3D" id="1.10.443.10">
    <property type="entry name" value="Intergrase catalytic core"/>
    <property type="match status" value="1"/>
</dbReference>